<reference evidence="2" key="1">
    <citation type="submission" date="2020-04" db="EMBL/GenBank/DDBJ databases">
        <authorList>
            <person name="Chiriac C."/>
            <person name="Salcher M."/>
            <person name="Ghai R."/>
            <person name="Kavagutti S V."/>
        </authorList>
    </citation>
    <scope>NUCLEOTIDE SEQUENCE</scope>
</reference>
<organism evidence="2">
    <name type="scientific">uncultured Caudovirales phage</name>
    <dbReference type="NCBI Taxonomy" id="2100421"/>
    <lineage>
        <taxon>Viruses</taxon>
        <taxon>Duplodnaviria</taxon>
        <taxon>Heunggongvirae</taxon>
        <taxon>Uroviricota</taxon>
        <taxon>Caudoviricetes</taxon>
        <taxon>Peduoviridae</taxon>
        <taxon>Maltschvirus</taxon>
        <taxon>Maltschvirus maltsch</taxon>
    </lineage>
</organism>
<accession>A0A6J5N0P6</accession>
<name>A0A6J5N0P6_9CAUD</name>
<keyword evidence="1" id="KW-0812">Transmembrane</keyword>
<evidence type="ECO:0000313" key="2">
    <source>
        <dbReference type="EMBL" id="CAB4152182.1"/>
    </source>
</evidence>
<gene>
    <name evidence="2" type="ORF">UFOVP588_58</name>
</gene>
<proteinExistence type="predicted"/>
<feature type="transmembrane region" description="Helical" evidence="1">
    <location>
        <begin position="39"/>
        <end position="59"/>
    </location>
</feature>
<sequence>MSDSIEKEFAVHQAICDQRYKTIDEKLESGKGRMQKIEIQLYIVIAAILFGPGVAADLVKKLLGL</sequence>
<keyword evidence="1" id="KW-1133">Transmembrane helix</keyword>
<dbReference type="EMBL" id="LR796561">
    <property type="protein sequence ID" value="CAB4152182.1"/>
    <property type="molecule type" value="Genomic_DNA"/>
</dbReference>
<keyword evidence="1" id="KW-0472">Membrane</keyword>
<protein>
    <submittedName>
        <fullName evidence="2">Uncharacterized protein</fullName>
    </submittedName>
</protein>
<evidence type="ECO:0000256" key="1">
    <source>
        <dbReference type="SAM" id="Phobius"/>
    </source>
</evidence>